<gene>
    <name evidence="16" type="ORF">PMAYCL1PPCAC_03545</name>
</gene>
<protein>
    <recommendedName>
        <fullName evidence="18">Ion channel</fullName>
    </recommendedName>
</protein>
<comment type="subcellular location">
    <subcellularLocation>
        <location evidence="1">Membrane</location>
        <topology evidence="1">Multi-pass membrane protein</topology>
    </subcellularLocation>
</comment>
<keyword evidence="7" id="KW-0915">Sodium</keyword>
<evidence type="ECO:0000256" key="15">
    <source>
        <dbReference type="SAM" id="Phobius"/>
    </source>
</evidence>
<keyword evidence="6 15" id="KW-1133">Transmembrane helix</keyword>
<evidence type="ECO:0000256" key="1">
    <source>
        <dbReference type="ARBA" id="ARBA00004141"/>
    </source>
</evidence>
<organism evidence="16 17">
    <name type="scientific">Pristionchus mayeri</name>
    <dbReference type="NCBI Taxonomy" id="1317129"/>
    <lineage>
        <taxon>Eukaryota</taxon>
        <taxon>Metazoa</taxon>
        <taxon>Ecdysozoa</taxon>
        <taxon>Nematoda</taxon>
        <taxon>Chromadorea</taxon>
        <taxon>Rhabditida</taxon>
        <taxon>Rhabditina</taxon>
        <taxon>Diplogasteromorpha</taxon>
        <taxon>Diplogasteroidea</taxon>
        <taxon>Neodiplogasteridae</taxon>
        <taxon>Pristionchus</taxon>
    </lineage>
</organism>
<accession>A0AAN5C7A3</accession>
<evidence type="ECO:0000313" key="17">
    <source>
        <dbReference type="Proteomes" id="UP001328107"/>
    </source>
</evidence>
<evidence type="ECO:0000256" key="9">
    <source>
        <dbReference type="ARBA" id="ARBA00023136"/>
    </source>
</evidence>
<dbReference type="GO" id="GO:0005886">
    <property type="term" value="C:plasma membrane"/>
    <property type="evidence" value="ECO:0007669"/>
    <property type="project" value="TreeGrafter"/>
</dbReference>
<dbReference type="Gene3D" id="2.60.470.10">
    <property type="entry name" value="Acid-sensing ion channels like domains"/>
    <property type="match status" value="1"/>
</dbReference>
<dbReference type="PANTHER" id="PTHR11690:SF269">
    <property type="entry name" value="DEGENERIN-LIKE PROTEIN ASIC-2"/>
    <property type="match status" value="1"/>
</dbReference>
<keyword evidence="11 13" id="KW-0739">Sodium transport</keyword>
<evidence type="ECO:0000256" key="14">
    <source>
        <dbReference type="SAM" id="MobiDB-lite"/>
    </source>
</evidence>
<feature type="non-terminal residue" evidence="16">
    <location>
        <position position="1"/>
    </location>
</feature>
<evidence type="ECO:0000256" key="10">
    <source>
        <dbReference type="ARBA" id="ARBA00023180"/>
    </source>
</evidence>
<keyword evidence="4 13" id="KW-0894">Sodium channel</keyword>
<dbReference type="AlphaFoldDB" id="A0AAN5C7A3"/>
<evidence type="ECO:0000256" key="3">
    <source>
        <dbReference type="ARBA" id="ARBA00022448"/>
    </source>
</evidence>
<evidence type="ECO:0000256" key="5">
    <source>
        <dbReference type="ARBA" id="ARBA00022692"/>
    </source>
</evidence>
<keyword evidence="17" id="KW-1185">Reference proteome</keyword>
<keyword evidence="5 13" id="KW-0812">Transmembrane</keyword>
<name>A0AAN5C7A3_9BILA</name>
<keyword evidence="10" id="KW-0325">Glycoprotein</keyword>
<keyword evidence="3 13" id="KW-0813">Transport</keyword>
<evidence type="ECO:0000256" key="11">
    <source>
        <dbReference type="ARBA" id="ARBA00023201"/>
    </source>
</evidence>
<evidence type="ECO:0000256" key="4">
    <source>
        <dbReference type="ARBA" id="ARBA00022461"/>
    </source>
</evidence>
<evidence type="ECO:0000256" key="6">
    <source>
        <dbReference type="ARBA" id="ARBA00022989"/>
    </source>
</evidence>
<evidence type="ECO:0000256" key="8">
    <source>
        <dbReference type="ARBA" id="ARBA00023065"/>
    </source>
</evidence>
<evidence type="ECO:0000256" key="13">
    <source>
        <dbReference type="RuleBase" id="RU000679"/>
    </source>
</evidence>
<keyword evidence="8 13" id="KW-0406">Ion transport</keyword>
<comment type="similarity">
    <text evidence="2 13">Belongs to the amiloride-sensitive sodium channel (TC 1.A.6) family.</text>
</comment>
<feature type="non-terminal residue" evidence="16">
    <location>
        <position position="409"/>
    </location>
</feature>
<dbReference type="Proteomes" id="UP001328107">
    <property type="component" value="Unassembled WGS sequence"/>
</dbReference>
<dbReference type="PANTHER" id="PTHR11690">
    <property type="entry name" value="AMILORIDE-SENSITIVE SODIUM CHANNEL-RELATED"/>
    <property type="match status" value="1"/>
</dbReference>
<proteinExistence type="inferred from homology"/>
<dbReference type="GO" id="GO:0015280">
    <property type="term" value="F:ligand-gated sodium channel activity"/>
    <property type="evidence" value="ECO:0007669"/>
    <property type="project" value="TreeGrafter"/>
</dbReference>
<sequence length="409" mass="46343">TAKAFKKLFSDFAKWSTVVCLNKIVSKIKWIAILYSILFAIMLFLFVFISINLILKYFKYPYGTDLTLNVQSEKFPRFSFCNENPLKRSVVDSNPTFGEIAKMLKQYEEVEQQISPTDDFSITTDQSTQRLTRARTILRLLMHKMSDADRIQGGYSFTELVSECTFFGKTCTSADFTQFLHPDYGVCYTFVSDRNITRAGAQQALRMLMTVNQDDPLVNDFDFLPTTESASIRAVIHYPEEYPDFVNAGFKIGASSQTSISLSTIANSRVNLPYGNCTTEEVDANNYYANFTYSFTTCQYSCLQRMAWEKCRCADPSYLKAEEQVYCSTPADMLCLVDLVKSLSNGSVPHCDCYSPCTERRLQRTITYGQYPSAKYKVAAGTQEQRGLLLEGQDGGREGVADEDADDYD</sequence>
<keyword evidence="9 15" id="KW-0472">Membrane</keyword>
<comment type="caution">
    <text evidence="16">The sequence shown here is derived from an EMBL/GenBank/DDBJ whole genome shotgun (WGS) entry which is preliminary data.</text>
</comment>
<evidence type="ECO:0000313" key="16">
    <source>
        <dbReference type="EMBL" id="GMR33350.1"/>
    </source>
</evidence>
<keyword evidence="12 13" id="KW-0407">Ion channel</keyword>
<dbReference type="Pfam" id="PF00858">
    <property type="entry name" value="ASC"/>
    <property type="match status" value="1"/>
</dbReference>
<evidence type="ECO:0000256" key="2">
    <source>
        <dbReference type="ARBA" id="ARBA00007193"/>
    </source>
</evidence>
<dbReference type="EMBL" id="BTRK01000001">
    <property type="protein sequence ID" value="GMR33350.1"/>
    <property type="molecule type" value="Genomic_DNA"/>
</dbReference>
<evidence type="ECO:0000256" key="12">
    <source>
        <dbReference type="ARBA" id="ARBA00023303"/>
    </source>
</evidence>
<reference evidence="17" key="1">
    <citation type="submission" date="2022-10" db="EMBL/GenBank/DDBJ databases">
        <title>Genome assembly of Pristionchus species.</title>
        <authorList>
            <person name="Yoshida K."/>
            <person name="Sommer R.J."/>
        </authorList>
    </citation>
    <scope>NUCLEOTIDE SEQUENCE [LARGE SCALE GENOMIC DNA]</scope>
    <source>
        <strain evidence="17">RS5460</strain>
    </source>
</reference>
<evidence type="ECO:0000256" key="7">
    <source>
        <dbReference type="ARBA" id="ARBA00023053"/>
    </source>
</evidence>
<dbReference type="PRINTS" id="PR01078">
    <property type="entry name" value="AMINACHANNEL"/>
</dbReference>
<feature type="transmembrane region" description="Helical" evidence="15">
    <location>
        <begin position="32"/>
        <end position="55"/>
    </location>
</feature>
<evidence type="ECO:0008006" key="18">
    <source>
        <dbReference type="Google" id="ProtNLM"/>
    </source>
</evidence>
<dbReference type="InterPro" id="IPR001873">
    <property type="entry name" value="ENaC"/>
</dbReference>
<feature type="region of interest" description="Disordered" evidence="14">
    <location>
        <begin position="387"/>
        <end position="409"/>
    </location>
</feature>